<evidence type="ECO:0000313" key="4">
    <source>
        <dbReference type="WBParaSite" id="EVEC_0000680701-mRNA-1"/>
    </source>
</evidence>
<accession>A0A0N4V8U1</accession>
<evidence type="ECO:0000313" key="3">
    <source>
        <dbReference type="Proteomes" id="UP000274131"/>
    </source>
</evidence>
<protein>
    <submittedName>
        <fullName evidence="2 4">Uncharacterized protein</fullName>
    </submittedName>
</protein>
<keyword evidence="3" id="KW-1185">Reference proteome</keyword>
<dbReference type="EMBL" id="UXUI01008478">
    <property type="protein sequence ID" value="VDD91604.1"/>
    <property type="molecule type" value="Genomic_DNA"/>
</dbReference>
<dbReference type="WBParaSite" id="EVEC_0000680701-mRNA-1">
    <property type="protein sequence ID" value="EVEC_0000680701-mRNA-1"/>
    <property type="gene ID" value="EVEC_0000680701"/>
</dbReference>
<evidence type="ECO:0000313" key="2">
    <source>
        <dbReference type="EMBL" id="VDD91604.1"/>
    </source>
</evidence>
<feature type="transmembrane region" description="Helical" evidence="1">
    <location>
        <begin position="85"/>
        <end position="111"/>
    </location>
</feature>
<dbReference type="Proteomes" id="UP000274131">
    <property type="component" value="Unassembled WGS sequence"/>
</dbReference>
<evidence type="ECO:0000256" key="1">
    <source>
        <dbReference type="SAM" id="Phobius"/>
    </source>
</evidence>
<organism evidence="4">
    <name type="scientific">Enterobius vermicularis</name>
    <name type="common">Human pinworm</name>
    <dbReference type="NCBI Taxonomy" id="51028"/>
    <lineage>
        <taxon>Eukaryota</taxon>
        <taxon>Metazoa</taxon>
        <taxon>Ecdysozoa</taxon>
        <taxon>Nematoda</taxon>
        <taxon>Chromadorea</taxon>
        <taxon>Rhabditida</taxon>
        <taxon>Spirurina</taxon>
        <taxon>Oxyuridomorpha</taxon>
        <taxon>Oxyuroidea</taxon>
        <taxon>Oxyuridae</taxon>
        <taxon>Enterobius</taxon>
    </lineage>
</organism>
<keyword evidence="1" id="KW-0472">Membrane</keyword>
<sequence length="134" mass="15095">MLLDALYPPLPSSIRPYIYMSVFPSAYSGWRGLEEEGKGRRKEILEYKWEANDVICYNDTRCLLDLDICDVSNETDSYGCLMLPWLLLIVLLSLFFFATVASAAAAAAAAANYDDDDDDNDDDEVVVVKIVKFF</sequence>
<keyword evidence="1" id="KW-1133">Transmembrane helix</keyword>
<proteinExistence type="predicted"/>
<reference evidence="2 3" key="2">
    <citation type="submission" date="2018-10" db="EMBL/GenBank/DDBJ databases">
        <authorList>
            <consortium name="Pathogen Informatics"/>
        </authorList>
    </citation>
    <scope>NUCLEOTIDE SEQUENCE [LARGE SCALE GENOMIC DNA]</scope>
</reference>
<reference evidence="4" key="1">
    <citation type="submission" date="2017-02" db="UniProtKB">
        <authorList>
            <consortium name="WormBaseParasite"/>
        </authorList>
    </citation>
    <scope>IDENTIFICATION</scope>
</reference>
<gene>
    <name evidence="2" type="ORF">EVEC_LOCUS6355</name>
</gene>
<keyword evidence="1" id="KW-0812">Transmembrane</keyword>
<dbReference type="AlphaFoldDB" id="A0A0N4V8U1"/>
<name>A0A0N4V8U1_ENTVE</name>